<feature type="domain" description="C-type lectin" evidence="1">
    <location>
        <begin position="100"/>
        <end position="216"/>
    </location>
</feature>
<keyword evidence="3" id="KW-1185">Reference proteome</keyword>
<accession>A0A8S3T3I7</accession>
<dbReference type="InterPro" id="IPR016187">
    <property type="entry name" value="CTDL_fold"/>
</dbReference>
<gene>
    <name evidence="2" type="ORF">MEDL_41149</name>
</gene>
<evidence type="ECO:0000259" key="1">
    <source>
        <dbReference type="PROSITE" id="PS50041"/>
    </source>
</evidence>
<dbReference type="AlphaFoldDB" id="A0A8S3T3I7"/>
<dbReference type="Proteomes" id="UP000683360">
    <property type="component" value="Unassembled WGS sequence"/>
</dbReference>
<dbReference type="EMBL" id="CAJPWZ010001990">
    <property type="protein sequence ID" value="CAG2228175.1"/>
    <property type="molecule type" value="Genomic_DNA"/>
</dbReference>
<dbReference type="SUPFAM" id="SSF56436">
    <property type="entry name" value="C-type lectin-like"/>
    <property type="match status" value="1"/>
</dbReference>
<dbReference type="PROSITE" id="PS50041">
    <property type="entry name" value="C_TYPE_LECTIN_2"/>
    <property type="match status" value="1"/>
</dbReference>
<dbReference type="Gene3D" id="3.10.100.10">
    <property type="entry name" value="Mannose-Binding Protein A, subunit A"/>
    <property type="match status" value="1"/>
</dbReference>
<evidence type="ECO:0000313" key="2">
    <source>
        <dbReference type="EMBL" id="CAG2228175.1"/>
    </source>
</evidence>
<evidence type="ECO:0000313" key="3">
    <source>
        <dbReference type="Proteomes" id="UP000683360"/>
    </source>
</evidence>
<name>A0A8S3T3I7_MYTED</name>
<dbReference type="InterPro" id="IPR001304">
    <property type="entry name" value="C-type_lectin-like"/>
</dbReference>
<dbReference type="OrthoDB" id="6189669at2759"/>
<dbReference type="InterPro" id="IPR016186">
    <property type="entry name" value="C-type_lectin-like/link_sf"/>
</dbReference>
<organism evidence="2 3">
    <name type="scientific">Mytilus edulis</name>
    <name type="common">Blue mussel</name>
    <dbReference type="NCBI Taxonomy" id="6550"/>
    <lineage>
        <taxon>Eukaryota</taxon>
        <taxon>Metazoa</taxon>
        <taxon>Spiralia</taxon>
        <taxon>Lophotrochozoa</taxon>
        <taxon>Mollusca</taxon>
        <taxon>Bivalvia</taxon>
        <taxon>Autobranchia</taxon>
        <taxon>Pteriomorphia</taxon>
        <taxon>Mytilida</taxon>
        <taxon>Mytiloidea</taxon>
        <taxon>Mytilidae</taxon>
        <taxon>Mytilinae</taxon>
        <taxon>Mytilus</taxon>
    </lineage>
</organism>
<reference evidence="2" key="1">
    <citation type="submission" date="2021-03" db="EMBL/GenBank/DDBJ databases">
        <authorList>
            <person name="Bekaert M."/>
        </authorList>
    </citation>
    <scope>NUCLEOTIDE SEQUENCE</scope>
</reference>
<sequence length="229" mass="25856">MLLTTQNIEFVRVFNLLFKKQLYFKNHLFIYGSAIPHIGKCLASNGKCGEKNVSCNETFGPEWTYNGKCCSGRPCCKFLKAPCVPETCPNGFKLLSNQTSSANCYSMSNGQRLVSWHEAFAICAQTDGAYMWRPNTEQEAKAVLIELNIPVNYVDVWTGANDIDKDGNYTFAGENSPFSLNNLPFGQVDYVDPNSPCGVRLYVDDGVSWYWEILPCRTYCWTTYASTNW</sequence>
<protein>
    <recommendedName>
        <fullName evidence="1">C-type lectin domain-containing protein</fullName>
    </recommendedName>
</protein>
<proteinExistence type="predicted"/>
<comment type="caution">
    <text evidence="2">The sequence shown here is derived from an EMBL/GenBank/DDBJ whole genome shotgun (WGS) entry which is preliminary data.</text>
</comment>